<keyword evidence="2" id="KW-0808">Transferase</keyword>
<sequence length="897" mass="95893">MSADGGMMGRMSEADVLPPGYPREWEADVVLSDGRVAHVRPIRPDDTEAIHRFHAAQSEQSIYLRFFAPIKRLSDKDVHRFTHVDYSDRVALVMYVRDDLVGIGRYDRIREGGSVAEVAFNVSDHHQGRGIGSVLLEHLADIGREGGVTRFVADVLPQNRKMIGVFRDAGFEVSHEFDDGVIAVAFDIEPTEESRAVRMSREHRSEVRSMSAVLHPESVAVVGVSRRPATIGRAFFDDIVAGGFTGRVYPVNNAAEPGTLINGHPAVASVRDIEGGIDLAVVAVVAEEVLGIVDECADAGAKALVVASEGFAEAGTEGRALQRQLLVRARHHGMRVLGPTSFGLINNDPQIRLNASIASADQLPPFGSLGLFSQSGGLGIALLNSARRRGLGLSTFASAGNRVDISGNDLMQYWTDDDSTTAVGLYLETMGNPRKFTRIARKLAMTKPVVVVKSGIGQHAIPQGHRVRLTHERPETFGQMLRQSGVIRVDNAHQLFDVAQLVLNQPLPRGERVAVVSNNDALGSLAADAASARGLQVTHGPVTVPAEALTEQFREVADAALADEAVDALIACFVPPIADIDPEVVQAVSAAAEGHVKPCVATFVGMRGVTPGAGVPSYPMPEDAVRALAAAVRYAQWRRRDHGERVRLEGVRRAAAGEILDAALARSPRGTELEPEEATALLAAYGIHVWPRVPVGSADEAVEVADRFDGVVLKATSPLLQHQPGQGWVRFSLRSPEAVREAYLDLAGQLEPIGVEGIAVQQMAPSGVSVEVNSAEDPLFGPVVGFGVAGLPIDLLGDEALRFPPLTDVDITEMVSSIKAAPMLDGYRGAMPVDHAALHDLIARVSVLADDHPQLAHVRLNPVLAHQEGVEVLGASVRVAPAPTRADAERRTLLADV</sequence>
<dbReference type="SUPFAM" id="SSF56059">
    <property type="entry name" value="Glutathione synthetase ATP-binding domain-like"/>
    <property type="match status" value="1"/>
</dbReference>
<dbReference type="Pfam" id="PF13607">
    <property type="entry name" value="Succ_CoA_lig"/>
    <property type="match status" value="1"/>
</dbReference>
<dbReference type="SUPFAM" id="SSF52210">
    <property type="entry name" value="Succinyl-CoA synthetase domains"/>
    <property type="match status" value="2"/>
</dbReference>
<dbReference type="SMART" id="SM00881">
    <property type="entry name" value="CoA_binding"/>
    <property type="match status" value="1"/>
</dbReference>
<dbReference type="InterPro" id="IPR016181">
    <property type="entry name" value="Acyl_CoA_acyltransferase"/>
</dbReference>
<reference evidence="2 3" key="1">
    <citation type="submission" date="2016-03" db="EMBL/GenBank/DDBJ databases">
        <title>Shallow-sea hydrothermal system.</title>
        <authorList>
            <person name="Tang K."/>
        </authorList>
    </citation>
    <scope>NUCLEOTIDE SEQUENCE [LARGE SCALE GENOMIC DNA]</scope>
    <source>
        <strain evidence="2 3">JLT9</strain>
    </source>
</reference>
<dbReference type="InterPro" id="IPR013815">
    <property type="entry name" value="ATP_grasp_subdomain_1"/>
</dbReference>
<dbReference type="Proteomes" id="UP000092482">
    <property type="component" value="Chromosome"/>
</dbReference>
<dbReference type="CDD" id="cd04301">
    <property type="entry name" value="NAT_SF"/>
    <property type="match status" value="1"/>
</dbReference>
<dbReference type="Gene3D" id="3.30.470.20">
    <property type="entry name" value="ATP-grasp fold, B domain"/>
    <property type="match status" value="1"/>
</dbReference>
<dbReference type="EMBL" id="CP014989">
    <property type="protein sequence ID" value="ANS77994.1"/>
    <property type="molecule type" value="Genomic_DNA"/>
</dbReference>
<dbReference type="InterPro" id="IPR036291">
    <property type="entry name" value="NAD(P)-bd_dom_sf"/>
</dbReference>
<dbReference type="GO" id="GO:0005524">
    <property type="term" value="F:ATP binding"/>
    <property type="evidence" value="ECO:0007669"/>
    <property type="project" value="InterPro"/>
</dbReference>
<dbReference type="Gene3D" id="3.40.50.720">
    <property type="entry name" value="NAD(P)-binding Rossmann-like Domain"/>
    <property type="match status" value="1"/>
</dbReference>
<dbReference type="SUPFAM" id="SSF51735">
    <property type="entry name" value="NAD(P)-binding Rossmann-fold domains"/>
    <property type="match status" value="1"/>
</dbReference>
<name>A0A1B1N9B2_9MICO</name>
<gene>
    <name evidence="2" type="ORF">SGUI_0598</name>
</gene>
<dbReference type="InterPro" id="IPR016102">
    <property type="entry name" value="Succinyl-CoA_synth-like"/>
</dbReference>
<dbReference type="Pfam" id="PF13380">
    <property type="entry name" value="CoA_binding_2"/>
    <property type="match status" value="1"/>
</dbReference>
<dbReference type="Gene3D" id="3.40.630.30">
    <property type="match status" value="1"/>
</dbReference>
<dbReference type="PANTHER" id="PTHR42793">
    <property type="entry name" value="COA BINDING DOMAIN CONTAINING PROTEIN"/>
    <property type="match status" value="1"/>
</dbReference>
<dbReference type="InterPro" id="IPR003781">
    <property type="entry name" value="CoA-bd"/>
</dbReference>
<dbReference type="PANTHER" id="PTHR42793:SF1">
    <property type="entry name" value="PEPTIDYL-LYSINE N-ACETYLTRANSFERASE PATZ"/>
    <property type="match status" value="1"/>
</dbReference>
<dbReference type="InterPro" id="IPR032875">
    <property type="entry name" value="Succ_CoA_lig_flav_dom"/>
</dbReference>
<accession>A0A1B1N9B2</accession>
<dbReference type="PROSITE" id="PS51186">
    <property type="entry name" value="GNAT"/>
    <property type="match status" value="1"/>
</dbReference>
<evidence type="ECO:0000313" key="2">
    <source>
        <dbReference type="EMBL" id="ANS77994.1"/>
    </source>
</evidence>
<protein>
    <submittedName>
        <fullName evidence="2">Protein acetyltransferase</fullName>
    </submittedName>
</protein>
<dbReference type="AlphaFoldDB" id="A0A1B1N9B2"/>
<dbReference type="Gene3D" id="3.30.1490.20">
    <property type="entry name" value="ATP-grasp fold, A domain"/>
    <property type="match status" value="1"/>
</dbReference>
<dbReference type="KEGG" id="serj:SGUI_0598"/>
<dbReference type="Gene3D" id="3.40.50.261">
    <property type="entry name" value="Succinyl-CoA synthetase domains"/>
    <property type="match status" value="2"/>
</dbReference>
<dbReference type="InterPro" id="IPR000182">
    <property type="entry name" value="GNAT_dom"/>
</dbReference>
<dbReference type="GO" id="GO:0016747">
    <property type="term" value="F:acyltransferase activity, transferring groups other than amino-acyl groups"/>
    <property type="evidence" value="ECO:0007669"/>
    <property type="project" value="InterPro"/>
</dbReference>
<dbReference type="Pfam" id="PF00583">
    <property type="entry name" value="Acetyltransf_1"/>
    <property type="match status" value="1"/>
</dbReference>
<dbReference type="SUPFAM" id="SSF55729">
    <property type="entry name" value="Acyl-CoA N-acyltransferases (Nat)"/>
    <property type="match status" value="1"/>
</dbReference>
<evidence type="ECO:0000313" key="3">
    <source>
        <dbReference type="Proteomes" id="UP000092482"/>
    </source>
</evidence>
<proteinExistence type="predicted"/>
<organism evidence="2 3">
    <name type="scientific">Serinicoccus hydrothermalis</name>
    <dbReference type="NCBI Taxonomy" id="1758689"/>
    <lineage>
        <taxon>Bacteria</taxon>
        <taxon>Bacillati</taxon>
        <taxon>Actinomycetota</taxon>
        <taxon>Actinomycetes</taxon>
        <taxon>Micrococcales</taxon>
        <taxon>Ornithinimicrobiaceae</taxon>
        <taxon>Serinicoccus</taxon>
    </lineage>
</organism>
<evidence type="ECO:0000259" key="1">
    <source>
        <dbReference type="PROSITE" id="PS51186"/>
    </source>
</evidence>
<dbReference type="PATRIC" id="fig|1758689.4.peg.609"/>
<dbReference type="Pfam" id="PF13549">
    <property type="entry name" value="ATP-grasp_5"/>
    <property type="match status" value="1"/>
</dbReference>
<dbReference type="STRING" id="1758689.SGUI_0598"/>
<feature type="domain" description="N-acetyltransferase" evidence="1">
    <location>
        <begin position="37"/>
        <end position="204"/>
    </location>
</feature>
<keyword evidence="3" id="KW-1185">Reference proteome</keyword>